<keyword evidence="3" id="KW-1185">Reference proteome</keyword>
<sequence>MRKRCEGLAMHKARVVNLIYPKEAQGFQTKMKGEGRRATAICEAGQCTRHMQRPSHVLLPLQTAHFIEGKYVSQSAPSKGGSTDSSTADGSENYGIRFYLLLSGGYSNLGRSQDGVTPGQNILQGAKERAQ</sequence>
<evidence type="ECO:0000313" key="2">
    <source>
        <dbReference type="EMBL" id="KAK5897289.1"/>
    </source>
</evidence>
<dbReference type="EMBL" id="JAULUE010002053">
    <property type="protein sequence ID" value="KAK5897289.1"/>
    <property type="molecule type" value="Genomic_DNA"/>
</dbReference>
<feature type="region of interest" description="Disordered" evidence="1">
    <location>
        <begin position="111"/>
        <end position="131"/>
    </location>
</feature>
<protein>
    <submittedName>
        <fullName evidence="2">Uncharacterized protein</fullName>
    </submittedName>
</protein>
<reference evidence="2 3" key="1">
    <citation type="journal article" date="2023" name="Mol. Biol. Evol.">
        <title>Genomics of Secondarily Temperate Adaptation in the Only Non-Antarctic Icefish.</title>
        <authorList>
            <person name="Rivera-Colon A.G."/>
            <person name="Rayamajhi N."/>
            <person name="Minhas B.F."/>
            <person name="Madrigal G."/>
            <person name="Bilyk K.T."/>
            <person name="Yoon V."/>
            <person name="Hune M."/>
            <person name="Gregory S."/>
            <person name="Cheng C.H.C."/>
            <person name="Catchen J.M."/>
        </authorList>
    </citation>
    <scope>NUCLEOTIDE SEQUENCE [LARGE SCALE GENOMIC DNA]</scope>
    <source>
        <strain evidence="2">JC2023a</strain>
    </source>
</reference>
<proteinExistence type="predicted"/>
<comment type="caution">
    <text evidence="2">The sequence shown here is derived from an EMBL/GenBank/DDBJ whole genome shotgun (WGS) entry which is preliminary data.</text>
</comment>
<dbReference type="Proteomes" id="UP001335648">
    <property type="component" value="Unassembled WGS sequence"/>
</dbReference>
<name>A0AAN8GZ45_9TELE</name>
<evidence type="ECO:0000313" key="3">
    <source>
        <dbReference type="Proteomes" id="UP001335648"/>
    </source>
</evidence>
<feature type="compositionally biased region" description="Polar residues" evidence="1">
    <location>
        <begin position="114"/>
        <end position="123"/>
    </location>
</feature>
<evidence type="ECO:0000256" key="1">
    <source>
        <dbReference type="SAM" id="MobiDB-lite"/>
    </source>
</evidence>
<gene>
    <name evidence="2" type="ORF">CesoFtcFv8_010363</name>
</gene>
<dbReference type="AlphaFoldDB" id="A0AAN8GZ45"/>
<accession>A0AAN8GZ45</accession>
<organism evidence="2 3">
    <name type="scientific">Champsocephalus esox</name>
    <name type="common">pike icefish</name>
    <dbReference type="NCBI Taxonomy" id="159716"/>
    <lineage>
        <taxon>Eukaryota</taxon>
        <taxon>Metazoa</taxon>
        <taxon>Chordata</taxon>
        <taxon>Craniata</taxon>
        <taxon>Vertebrata</taxon>
        <taxon>Euteleostomi</taxon>
        <taxon>Actinopterygii</taxon>
        <taxon>Neopterygii</taxon>
        <taxon>Teleostei</taxon>
        <taxon>Neoteleostei</taxon>
        <taxon>Acanthomorphata</taxon>
        <taxon>Eupercaria</taxon>
        <taxon>Perciformes</taxon>
        <taxon>Notothenioidei</taxon>
        <taxon>Channichthyidae</taxon>
        <taxon>Champsocephalus</taxon>
    </lineage>
</organism>